<evidence type="ECO:0000313" key="3">
    <source>
        <dbReference type="EMBL" id="UXH78646.1"/>
    </source>
</evidence>
<keyword evidence="4" id="KW-1185">Reference proteome</keyword>
<dbReference type="InterPro" id="IPR026869">
    <property type="entry name" value="EgtC-like"/>
</dbReference>
<dbReference type="Gene3D" id="3.60.20.10">
    <property type="entry name" value="Glutamine Phosphoribosylpyrophosphate, subunit 1, domain 1"/>
    <property type="match status" value="1"/>
</dbReference>
<feature type="domain" description="Glutamine amidotransferase type-2" evidence="2">
    <location>
        <begin position="2"/>
        <end position="298"/>
    </location>
</feature>
<dbReference type="Pfam" id="PF13230">
    <property type="entry name" value="GATase_4"/>
    <property type="match status" value="1"/>
</dbReference>
<reference evidence="3" key="1">
    <citation type="submission" date="2022-10" db="EMBL/GenBank/DDBJ databases">
        <title>Characterization and whole genome sequencing of a new Roseateles species, isolated from fresh water.</title>
        <authorList>
            <person name="Guliayeva D.Y."/>
            <person name="Akhremchuk A.E."/>
            <person name="Sikolenko M.A."/>
            <person name="Valentovich L.N."/>
            <person name="Sidarenka A.V."/>
        </authorList>
    </citation>
    <scope>NUCLEOTIDE SEQUENCE</scope>
    <source>
        <strain evidence="3">BIM B-1768</strain>
    </source>
</reference>
<dbReference type="Proteomes" id="UP001064933">
    <property type="component" value="Chromosome"/>
</dbReference>
<dbReference type="RefSeq" id="WP_261758477.1">
    <property type="nucleotide sequence ID" value="NZ_CP104562.2"/>
</dbReference>
<dbReference type="EMBL" id="CP104562">
    <property type="protein sequence ID" value="UXH78646.1"/>
    <property type="molecule type" value="Genomic_DNA"/>
</dbReference>
<dbReference type="InterPro" id="IPR029055">
    <property type="entry name" value="Ntn_hydrolases_N"/>
</dbReference>
<proteinExistence type="predicted"/>
<evidence type="ECO:0000259" key="2">
    <source>
        <dbReference type="PROSITE" id="PS51278"/>
    </source>
</evidence>
<dbReference type="CDD" id="cd01908">
    <property type="entry name" value="YafJ"/>
    <property type="match status" value="1"/>
</dbReference>
<name>A0ABY6AZQ3_9BURK</name>
<dbReference type="PANTHER" id="PTHR42824:SF1">
    <property type="entry name" value="GLUTAMINE AMIDOTRANSFERASE YAFJ-RELATED"/>
    <property type="match status" value="1"/>
</dbReference>
<dbReference type="SUPFAM" id="SSF56235">
    <property type="entry name" value="N-terminal nucleophile aminohydrolases (Ntn hydrolases)"/>
    <property type="match status" value="1"/>
</dbReference>
<accession>A0ABY6AZQ3</accession>
<dbReference type="PROSITE" id="PS51278">
    <property type="entry name" value="GATASE_TYPE_2"/>
    <property type="match status" value="1"/>
</dbReference>
<dbReference type="PANTHER" id="PTHR42824">
    <property type="entry name" value="GLUTAMINE AMIDOTRANSFERASE"/>
    <property type="match status" value="1"/>
</dbReference>
<dbReference type="InterPro" id="IPR017932">
    <property type="entry name" value="GATase_2_dom"/>
</dbReference>
<evidence type="ECO:0000313" key="4">
    <source>
        <dbReference type="Proteomes" id="UP001064933"/>
    </source>
</evidence>
<protein>
    <submittedName>
        <fullName evidence="3">Class II glutamine amidotransferase</fullName>
    </submittedName>
</protein>
<keyword evidence="1 3" id="KW-0315">Glutamine amidotransferase</keyword>
<gene>
    <name evidence="3" type="ORF">N4261_01510</name>
</gene>
<evidence type="ECO:0000256" key="1">
    <source>
        <dbReference type="ARBA" id="ARBA00022962"/>
    </source>
</evidence>
<sequence>MCQLLGMNCNSDAAITFSFTGFAARGGRTAAHVDGWGMAFYERSGCRVFHDDQPASESPLAEFLSRYPIKSRIVIAHLRRATQGDVTIANCHPFQREWLGQTWLFANNGDLTSFHPTLNGPYRPVGSTDSERAFCWLLQELRHRFADRQQPPAWHELAPHVAQLSEVIARHGNFNFLLTNGEALYTHCSSRLQVLQRRHPFPMARLVDCDMSLDLSAMNGQNDRLVIVATDPLTTDEAWQPLATGECRVFVDGEEVWRQVNPATRAFPIVDATIGRPWSGLRQRASTAWPLLLRDIAR</sequence>
<organism evidence="3 4">
    <name type="scientific">Roseateles amylovorans</name>
    <dbReference type="NCBI Taxonomy" id="2978473"/>
    <lineage>
        <taxon>Bacteria</taxon>
        <taxon>Pseudomonadati</taxon>
        <taxon>Pseudomonadota</taxon>
        <taxon>Betaproteobacteria</taxon>
        <taxon>Burkholderiales</taxon>
        <taxon>Sphaerotilaceae</taxon>
        <taxon>Roseateles</taxon>
    </lineage>
</organism>